<protein>
    <submittedName>
        <fullName evidence="1">Terminase large subunit</fullName>
    </submittedName>
</protein>
<evidence type="ECO:0000313" key="1">
    <source>
        <dbReference type="EMBL" id="DAD78626.1"/>
    </source>
</evidence>
<dbReference type="Gene3D" id="3.30.420.240">
    <property type="match status" value="1"/>
</dbReference>
<proteinExistence type="predicted"/>
<reference evidence="1" key="1">
    <citation type="journal article" date="2021" name="Proc. Natl. Acad. Sci. U.S.A.">
        <title>A Catalog of Tens of Thousands of Viruses from Human Metagenomes Reveals Hidden Associations with Chronic Diseases.</title>
        <authorList>
            <person name="Tisza M.J."/>
            <person name="Buck C.B."/>
        </authorList>
    </citation>
    <scope>NUCLEOTIDE SEQUENCE</scope>
    <source>
        <strain evidence="1">CtB3v5</strain>
    </source>
</reference>
<organism evidence="1">
    <name type="scientific">Siphoviridae sp. ctB3v5</name>
    <dbReference type="NCBI Taxonomy" id="2826186"/>
    <lineage>
        <taxon>Viruses</taxon>
        <taxon>Duplodnaviria</taxon>
        <taxon>Heunggongvirae</taxon>
        <taxon>Uroviricota</taxon>
        <taxon>Caudoviricetes</taxon>
    </lineage>
</organism>
<accession>A0A8S5M8R6</accession>
<name>A0A8S5M8R6_9CAUD</name>
<sequence>MNDEHFEDQAIFLKRLYYKYNANRIVIDGNGNGAGLVDYMVKPQIESQTGEVLPPFGVYNDDKFEYTKYKTNDTVLDAMYIIKANAAINSEAHVNAKS</sequence>
<dbReference type="EMBL" id="BK014849">
    <property type="protein sequence ID" value="DAD78626.1"/>
    <property type="molecule type" value="Genomic_DNA"/>
</dbReference>